<feature type="compositionally biased region" description="Low complexity" evidence="1">
    <location>
        <begin position="204"/>
        <end position="218"/>
    </location>
</feature>
<protein>
    <submittedName>
        <fullName evidence="2">Uncharacterized protein</fullName>
    </submittedName>
</protein>
<evidence type="ECO:0000313" key="3">
    <source>
        <dbReference type="Proteomes" id="UP001320420"/>
    </source>
</evidence>
<dbReference type="AlphaFoldDB" id="A0AAN9YGL3"/>
<feature type="compositionally biased region" description="Basic and acidic residues" evidence="1">
    <location>
        <begin position="28"/>
        <end position="46"/>
    </location>
</feature>
<dbReference type="EMBL" id="JAKJXP020000156">
    <property type="protein sequence ID" value="KAK7741069.1"/>
    <property type="molecule type" value="Genomic_DNA"/>
</dbReference>
<evidence type="ECO:0000256" key="1">
    <source>
        <dbReference type="SAM" id="MobiDB-lite"/>
    </source>
</evidence>
<feature type="compositionally biased region" description="Acidic residues" evidence="1">
    <location>
        <begin position="185"/>
        <end position="199"/>
    </location>
</feature>
<proteinExistence type="predicted"/>
<dbReference type="PANTHER" id="PTHR40644:SF1">
    <property type="entry name" value="UPF0653 PROTEIN C607.02C"/>
    <property type="match status" value="1"/>
</dbReference>
<dbReference type="Proteomes" id="UP001320420">
    <property type="component" value="Unassembled WGS sequence"/>
</dbReference>
<feature type="region of interest" description="Disordered" evidence="1">
    <location>
        <begin position="1"/>
        <end position="124"/>
    </location>
</feature>
<feature type="compositionally biased region" description="Acidic residues" evidence="1">
    <location>
        <begin position="234"/>
        <end position="243"/>
    </location>
</feature>
<feature type="compositionally biased region" description="Basic and acidic residues" evidence="1">
    <location>
        <begin position="100"/>
        <end position="113"/>
    </location>
</feature>
<name>A0AAN9YGL3_9PEZI</name>
<evidence type="ECO:0000313" key="2">
    <source>
        <dbReference type="EMBL" id="KAK7741069.1"/>
    </source>
</evidence>
<dbReference type="PANTHER" id="PTHR40644">
    <property type="entry name" value="UPF0653 PROTEIN C607.02C"/>
    <property type="match status" value="1"/>
</dbReference>
<sequence>MPHKHTRREKDLSTFDLPPSQFARPLPVRKEQHKDASGKKEPGPEKKLKRKRDGYKSDDAPRAFKRLMAFSQGKKPRSGLDNGEAPPGKNKKRKAAQITDSKDSKPAAKETPEMPKIQPGERMSDFAARVDASLPLSGLINKSVRDGNDPLGLKKWRTNKERKMHKLYDEWREADRKLKEKKEEELEVQAEQELEDEEAGVSWKLNAAADGSLAASSSGKKKKKQGKRTKYLGEVDEAEEDPWEALRKKRGETRPGLHDVVQAPPEFTVKLQRKTLVRGAAVEVGDIPKAAGSLRRREELQGIRADVVASYRKLMESKRPAPKSQEKDRRASGRTEDE</sequence>
<feature type="region of interest" description="Disordered" evidence="1">
    <location>
        <begin position="180"/>
        <end position="243"/>
    </location>
</feature>
<gene>
    <name evidence="2" type="ORF">SLS62_010927</name>
</gene>
<reference evidence="2 3" key="1">
    <citation type="submission" date="2024-02" db="EMBL/GenBank/DDBJ databases">
        <title>De novo assembly and annotation of 12 fungi associated with fruit tree decline syndrome in Ontario, Canada.</title>
        <authorList>
            <person name="Sulman M."/>
            <person name="Ellouze W."/>
            <person name="Ilyukhin E."/>
        </authorList>
    </citation>
    <scope>NUCLEOTIDE SEQUENCE [LARGE SCALE GENOMIC DNA]</scope>
    <source>
        <strain evidence="2 3">M11/M66-122</strain>
    </source>
</reference>
<feature type="region of interest" description="Disordered" evidence="1">
    <location>
        <begin position="314"/>
        <end position="338"/>
    </location>
</feature>
<organism evidence="2 3">
    <name type="scientific">Diatrype stigma</name>
    <dbReference type="NCBI Taxonomy" id="117547"/>
    <lineage>
        <taxon>Eukaryota</taxon>
        <taxon>Fungi</taxon>
        <taxon>Dikarya</taxon>
        <taxon>Ascomycota</taxon>
        <taxon>Pezizomycotina</taxon>
        <taxon>Sordariomycetes</taxon>
        <taxon>Xylariomycetidae</taxon>
        <taxon>Xylariales</taxon>
        <taxon>Diatrypaceae</taxon>
        <taxon>Diatrype</taxon>
    </lineage>
</organism>
<keyword evidence="3" id="KW-1185">Reference proteome</keyword>
<accession>A0AAN9YGL3</accession>
<comment type="caution">
    <text evidence="2">The sequence shown here is derived from an EMBL/GenBank/DDBJ whole genome shotgun (WGS) entry which is preliminary data.</text>
</comment>
<feature type="compositionally biased region" description="Basic residues" evidence="1">
    <location>
        <begin position="219"/>
        <end position="230"/>
    </location>
</feature>